<proteinExistence type="predicted"/>
<name>A0A0C3KA41_9AGAM</name>
<evidence type="ECO:0000313" key="1">
    <source>
        <dbReference type="EMBL" id="KIO18283.1"/>
    </source>
</evidence>
<accession>A0A0C3KA41</accession>
<sequence length="132" mass="14827">MTSDGFTMGASGIGPCDPAQVSRFLCKHYVVMVSKANRDELVEFCHLVVLLDLKNKSIPQDLGALVDCVMKNPQPNQVQEAVWKLKEYADSLRVCHHQELTSLTIPERHLLFSPIQEKPRALSQTPGDNQRK</sequence>
<organism evidence="1 2">
    <name type="scientific">Tulasnella calospora MUT 4182</name>
    <dbReference type="NCBI Taxonomy" id="1051891"/>
    <lineage>
        <taxon>Eukaryota</taxon>
        <taxon>Fungi</taxon>
        <taxon>Dikarya</taxon>
        <taxon>Basidiomycota</taxon>
        <taxon>Agaricomycotina</taxon>
        <taxon>Agaricomycetes</taxon>
        <taxon>Cantharellales</taxon>
        <taxon>Tulasnellaceae</taxon>
        <taxon>Tulasnella</taxon>
    </lineage>
</organism>
<protein>
    <submittedName>
        <fullName evidence="1">Uncharacterized protein</fullName>
    </submittedName>
</protein>
<keyword evidence="2" id="KW-1185">Reference proteome</keyword>
<dbReference type="OrthoDB" id="3294712at2759"/>
<dbReference type="EMBL" id="KN823299">
    <property type="protein sequence ID" value="KIO18283.1"/>
    <property type="molecule type" value="Genomic_DNA"/>
</dbReference>
<dbReference type="Proteomes" id="UP000054248">
    <property type="component" value="Unassembled WGS sequence"/>
</dbReference>
<gene>
    <name evidence="1" type="ORF">M407DRAFT_160717</name>
</gene>
<reference evidence="2" key="2">
    <citation type="submission" date="2015-01" db="EMBL/GenBank/DDBJ databases">
        <title>Evolutionary Origins and Diversification of the Mycorrhizal Mutualists.</title>
        <authorList>
            <consortium name="DOE Joint Genome Institute"/>
            <consortium name="Mycorrhizal Genomics Consortium"/>
            <person name="Kohler A."/>
            <person name="Kuo A."/>
            <person name="Nagy L.G."/>
            <person name="Floudas D."/>
            <person name="Copeland A."/>
            <person name="Barry K.W."/>
            <person name="Cichocki N."/>
            <person name="Veneault-Fourrey C."/>
            <person name="LaButti K."/>
            <person name="Lindquist E.A."/>
            <person name="Lipzen A."/>
            <person name="Lundell T."/>
            <person name="Morin E."/>
            <person name="Murat C."/>
            <person name="Riley R."/>
            <person name="Ohm R."/>
            <person name="Sun H."/>
            <person name="Tunlid A."/>
            <person name="Henrissat B."/>
            <person name="Grigoriev I.V."/>
            <person name="Hibbett D.S."/>
            <person name="Martin F."/>
        </authorList>
    </citation>
    <scope>NUCLEOTIDE SEQUENCE [LARGE SCALE GENOMIC DNA]</scope>
    <source>
        <strain evidence="2">MUT 4182</strain>
    </source>
</reference>
<dbReference type="AlphaFoldDB" id="A0A0C3KA41"/>
<reference evidence="1 2" key="1">
    <citation type="submission" date="2014-04" db="EMBL/GenBank/DDBJ databases">
        <authorList>
            <consortium name="DOE Joint Genome Institute"/>
            <person name="Kuo A."/>
            <person name="Girlanda M."/>
            <person name="Perotto S."/>
            <person name="Kohler A."/>
            <person name="Nagy L.G."/>
            <person name="Floudas D."/>
            <person name="Copeland A."/>
            <person name="Barry K.W."/>
            <person name="Cichocki N."/>
            <person name="Veneault-Fourrey C."/>
            <person name="LaButti K."/>
            <person name="Lindquist E.A."/>
            <person name="Lipzen A."/>
            <person name="Lundell T."/>
            <person name="Morin E."/>
            <person name="Murat C."/>
            <person name="Sun H."/>
            <person name="Tunlid A."/>
            <person name="Henrissat B."/>
            <person name="Grigoriev I.V."/>
            <person name="Hibbett D.S."/>
            <person name="Martin F."/>
            <person name="Nordberg H.P."/>
            <person name="Cantor M.N."/>
            <person name="Hua S.X."/>
        </authorList>
    </citation>
    <scope>NUCLEOTIDE SEQUENCE [LARGE SCALE GENOMIC DNA]</scope>
    <source>
        <strain evidence="1 2">MUT 4182</strain>
    </source>
</reference>
<evidence type="ECO:0000313" key="2">
    <source>
        <dbReference type="Proteomes" id="UP000054248"/>
    </source>
</evidence>
<dbReference type="HOGENOM" id="CLU_1918609_0_0_1"/>